<keyword evidence="2" id="KW-0436">Ligase</keyword>
<dbReference type="RefSeq" id="WP_021874810.1">
    <property type="nucleotide sequence ID" value="NZ_CP018624.1"/>
</dbReference>
<keyword evidence="1" id="KW-1133">Transmembrane helix</keyword>
<dbReference type="GeneID" id="66300823"/>
<organism evidence="2 3">
    <name type="scientific">Clostridium chauvoei</name>
    <dbReference type="NCBI Taxonomy" id="46867"/>
    <lineage>
        <taxon>Bacteria</taxon>
        <taxon>Bacillati</taxon>
        <taxon>Bacillota</taxon>
        <taxon>Clostridia</taxon>
        <taxon>Eubacteriales</taxon>
        <taxon>Clostridiaceae</taxon>
        <taxon>Clostridium</taxon>
    </lineage>
</organism>
<dbReference type="AlphaFoldDB" id="A0ABD4RET3"/>
<sequence length="431" mass="50157">MRAEILIKLAFILITFDAFPFHKLGISLSSMPLSYIFIGLFFIANLDNMIKLKIKKFELSIIMYALFMIIFTIITNYRNSFSSLGLNKFINEFILTFIGYFSIKLYLQVKKDYKKILKLAINGIKISVFFGIIQFFYIHVMKLNFIFNILDKITLDTEYLLWGRISMNFGEPSFIGRYILLIIIPYLLLIEKKKKSDNIYICAFIILGILSGSTRIVFDIAAGIVVLTFIYYKEIIKKISLTKIFIGSYIIILSILIMFVIKPDQVFGQIENVQERIAIIFDKDSGKKDLSTECRLSYSLIGPYSLKEKPFGYGIGNYIYAYRDNIKSVNKNYMGNYELVSVYNREWLSSFNMYSRFMVETGILGCLFMLISIIGLFNKVKYNREFTVILLLNLYNIIQSDFMAFIPMLIWISIFLCFNNKEKVNGESVIL</sequence>
<dbReference type="InterPro" id="IPR051533">
    <property type="entry name" value="WaaL-like"/>
</dbReference>
<reference evidence="2 3" key="1">
    <citation type="submission" date="2021-08" db="EMBL/GenBank/DDBJ databases">
        <title>Genome sequence analysis of Clostridium chauvoei strains of European origin and evaluation of typing options for outbreak investigations.</title>
        <authorList>
            <person name="Abdel-Glil M."/>
            <person name="Thomas P."/>
            <person name="Seyboldt C."/>
        </authorList>
    </citation>
    <scope>NUCLEOTIDE SEQUENCE [LARGE SCALE GENOMIC DNA]</scope>
    <source>
        <strain evidence="2 3">S0260-09</strain>
    </source>
</reference>
<dbReference type="KEGG" id="cchv:BTM20_03015"/>
<evidence type="ECO:0000256" key="1">
    <source>
        <dbReference type="SAM" id="Phobius"/>
    </source>
</evidence>
<feature type="transmembrane region" description="Helical" evidence="1">
    <location>
        <begin position="28"/>
        <end position="47"/>
    </location>
</feature>
<keyword evidence="1" id="KW-0812">Transmembrane</keyword>
<feature type="transmembrane region" description="Helical" evidence="1">
    <location>
        <begin position="244"/>
        <end position="261"/>
    </location>
</feature>
<feature type="transmembrane region" description="Helical" evidence="1">
    <location>
        <begin position="5"/>
        <end position="22"/>
    </location>
</feature>
<feature type="transmembrane region" description="Helical" evidence="1">
    <location>
        <begin position="119"/>
        <end position="138"/>
    </location>
</feature>
<feature type="transmembrane region" description="Helical" evidence="1">
    <location>
        <begin position="397"/>
        <end position="418"/>
    </location>
</feature>
<evidence type="ECO:0000313" key="3">
    <source>
        <dbReference type="Proteomes" id="UP000775179"/>
    </source>
</evidence>
<feature type="transmembrane region" description="Helical" evidence="1">
    <location>
        <begin position="199"/>
        <end position="232"/>
    </location>
</feature>
<evidence type="ECO:0000313" key="2">
    <source>
        <dbReference type="EMBL" id="MBX7289954.1"/>
    </source>
</evidence>
<accession>A0ABD4RET3</accession>
<dbReference type="Proteomes" id="UP000775179">
    <property type="component" value="Unassembled WGS sequence"/>
</dbReference>
<dbReference type="PANTHER" id="PTHR37422:SF13">
    <property type="entry name" value="LIPOPOLYSACCHARIDE BIOSYNTHESIS PROTEIN PA4999-RELATED"/>
    <property type="match status" value="1"/>
</dbReference>
<gene>
    <name evidence="2" type="ORF">K4H94_02665</name>
</gene>
<feature type="transmembrane region" description="Helical" evidence="1">
    <location>
        <begin position="357"/>
        <end position="377"/>
    </location>
</feature>
<dbReference type="EMBL" id="JAIFTX010000004">
    <property type="protein sequence ID" value="MBX7289954.1"/>
    <property type="molecule type" value="Genomic_DNA"/>
</dbReference>
<proteinExistence type="predicted"/>
<dbReference type="GO" id="GO:0016874">
    <property type="term" value="F:ligase activity"/>
    <property type="evidence" value="ECO:0007669"/>
    <property type="project" value="UniProtKB-KW"/>
</dbReference>
<keyword evidence="1" id="KW-0472">Membrane</keyword>
<feature type="transmembrane region" description="Helical" evidence="1">
    <location>
        <begin position="174"/>
        <end position="190"/>
    </location>
</feature>
<dbReference type="PANTHER" id="PTHR37422">
    <property type="entry name" value="TEICHURONIC ACID BIOSYNTHESIS PROTEIN TUAE"/>
    <property type="match status" value="1"/>
</dbReference>
<feature type="transmembrane region" description="Helical" evidence="1">
    <location>
        <begin position="89"/>
        <end position="107"/>
    </location>
</feature>
<feature type="transmembrane region" description="Helical" evidence="1">
    <location>
        <begin position="59"/>
        <end position="77"/>
    </location>
</feature>
<protein>
    <submittedName>
        <fullName evidence="2">O-antigen ligase family protein</fullName>
    </submittedName>
</protein>
<comment type="caution">
    <text evidence="2">The sequence shown here is derived from an EMBL/GenBank/DDBJ whole genome shotgun (WGS) entry which is preliminary data.</text>
</comment>
<name>A0ABD4RET3_9CLOT</name>